<keyword evidence="1" id="KW-0472">Membrane</keyword>
<feature type="transmembrane region" description="Helical" evidence="1">
    <location>
        <begin position="78"/>
        <end position="104"/>
    </location>
</feature>
<protein>
    <submittedName>
        <fullName evidence="2">Uncharacterized protein</fullName>
    </submittedName>
</protein>
<keyword evidence="1" id="KW-1133">Transmembrane helix</keyword>
<name>A0A8W8KCW4_MAGGI</name>
<organism evidence="2 3">
    <name type="scientific">Magallana gigas</name>
    <name type="common">Pacific oyster</name>
    <name type="synonym">Crassostrea gigas</name>
    <dbReference type="NCBI Taxonomy" id="29159"/>
    <lineage>
        <taxon>Eukaryota</taxon>
        <taxon>Metazoa</taxon>
        <taxon>Spiralia</taxon>
        <taxon>Lophotrochozoa</taxon>
        <taxon>Mollusca</taxon>
        <taxon>Bivalvia</taxon>
        <taxon>Autobranchia</taxon>
        <taxon>Pteriomorphia</taxon>
        <taxon>Ostreida</taxon>
        <taxon>Ostreoidea</taxon>
        <taxon>Ostreidae</taxon>
        <taxon>Magallana</taxon>
    </lineage>
</organism>
<sequence>MDKTLLSSCTKTCGESQCGMDSFCGEDGRCLYCYDEICKSTPIKYGCEISCAKRFPDKVYYSHAKKGHTQGMFDYETVLTLLIVSFGVNMGFVLVTAGLVCFLCRKRLLAIVRRGKKKSTPLVMNNSNLESQTVALVVTGRS</sequence>
<evidence type="ECO:0000313" key="3">
    <source>
        <dbReference type="Proteomes" id="UP000005408"/>
    </source>
</evidence>
<proteinExistence type="predicted"/>
<evidence type="ECO:0000313" key="2">
    <source>
        <dbReference type="EnsemblMetazoa" id="G2295.5:cds"/>
    </source>
</evidence>
<dbReference type="AlphaFoldDB" id="A0A8W8KCW4"/>
<evidence type="ECO:0000256" key="1">
    <source>
        <dbReference type="SAM" id="Phobius"/>
    </source>
</evidence>
<dbReference type="EnsemblMetazoa" id="G2295.5">
    <property type="protein sequence ID" value="G2295.5:cds"/>
    <property type="gene ID" value="G2295"/>
</dbReference>
<keyword evidence="3" id="KW-1185">Reference proteome</keyword>
<reference evidence="2" key="1">
    <citation type="submission" date="2022-08" db="UniProtKB">
        <authorList>
            <consortium name="EnsemblMetazoa"/>
        </authorList>
    </citation>
    <scope>IDENTIFICATION</scope>
    <source>
        <strain evidence="2">05x7-T-G4-1.051#20</strain>
    </source>
</reference>
<dbReference type="Proteomes" id="UP000005408">
    <property type="component" value="Unassembled WGS sequence"/>
</dbReference>
<accession>A0A8W8KCW4</accession>
<keyword evidence="1" id="KW-0812">Transmembrane</keyword>